<dbReference type="RefSeq" id="WP_121173166.1">
    <property type="nucleotide sequence ID" value="NZ_RBIN01000006.1"/>
</dbReference>
<comment type="caution">
    <text evidence="4">The sequence shown here is derived from an EMBL/GenBank/DDBJ whole genome shotgun (WGS) entry which is preliminary data.</text>
</comment>
<evidence type="ECO:0000313" key="5">
    <source>
        <dbReference type="Proteomes" id="UP000281975"/>
    </source>
</evidence>
<dbReference type="InterPro" id="IPR036069">
    <property type="entry name" value="DUF34/NIF3_sf"/>
</dbReference>
<feature type="binding site" evidence="3">
    <location>
        <position position="105"/>
    </location>
    <ligand>
        <name>a divalent metal cation</name>
        <dbReference type="ChEBI" id="CHEBI:60240"/>
        <label>1</label>
    </ligand>
</feature>
<dbReference type="InterPro" id="IPR002678">
    <property type="entry name" value="DUF34/NIF3"/>
</dbReference>
<dbReference type="Proteomes" id="UP000281975">
    <property type="component" value="Unassembled WGS sequence"/>
</dbReference>
<feature type="binding site" evidence="3">
    <location>
        <position position="223"/>
    </location>
    <ligand>
        <name>a divalent metal cation</name>
        <dbReference type="ChEBI" id="CHEBI:60240"/>
        <label>1</label>
    </ligand>
</feature>
<dbReference type="EMBL" id="RBIN01000006">
    <property type="protein sequence ID" value="RKR02515.1"/>
    <property type="molecule type" value="Genomic_DNA"/>
</dbReference>
<sequence length="255" mass="28180">MTAEVPLNDLISDMSRLLEPQRFRDFTVNGLQVAGRERVRRVMTGVTACQALLDEAVEWQADMVMVHHGYFWKNEPVEVVGMKKRRLATLLAHDISLVAWHLPLDAHVELGNNALLGQRMRWSIEGSLDAPMGQGLLFHGDTGEALTTESLTASLEQALARKPLVIEGHQRPIRRIAWCTGGAQDMIQTAADAGMDAFVSGEISERTTHLARELGITYAAAGHHATERDGVRALGEWLAGQHGLEHRFVEIDNPV</sequence>
<dbReference type="SUPFAM" id="SSF102705">
    <property type="entry name" value="NIF3 (NGG1p interacting factor 3)-like"/>
    <property type="match status" value="1"/>
</dbReference>
<proteinExistence type="inferred from homology"/>
<name>A0A420WVE5_9GAMM</name>
<keyword evidence="5" id="KW-1185">Reference proteome</keyword>
<comment type="similarity">
    <text evidence="1">Belongs to the GTP cyclohydrolase I type 2/NIF3 family.</text>
</comment>
<dbReference type="PANTHER" id="PTHR13799:SF14">
    <property type="entry name" value="GTP CYCLOHYDROLASE 1 TYPE 2 HOMOLOG"/>
    <property type="match status" value="1"/>
</dbReference>
<accession>A0A420WVE5</accession>
<feature type="binding site" evidence="3">
    <location>
        <position position="68"/>
    </location>
    <ligand>
        <name>a divalent metal cation</name>
        <dbReference type="ChEBI" id="CHEBI:60240"/>
        <label>1</label>
    </ligand>
</feature>
<dbReference type="AlphaFoldDB" id="A0A420WVE5"/>
<evidence type="ECO:0000256" key="1">
    <source>
        <dbReference type="ARBA" id="ARBA00006964"/>
    </source>
</evidence>
<protein>
    <submittedName>
        <fullName evidence="4">Dinuclear metal center YbgI/SA1388 family protein</fullName>
    </submittedName>
</protein>
<evidence type="ECO:0000256" key="3">
    <source>
        <dbReference type="PIRSR" id="PIRSR602678-1"/>
    </source>
</evidence>
<dbReference type="GO" id="GO:0005737">
    <property type="term" value="C:cytoplasm"/>
    <property type="evidence" value="ECO:0007669"/>
    <property type="project" value="TreeGrafter"/>
</dbReference>
<dbReference type="PANTHER" id="PTHR13799">
    <property type="entry name" value="NGG1 INTERACTING FACTOR 3"/>
    <property type="match status" value="1"/>
</dbReference>
<dbReference type="NCBIfam" id="TIGR00486">
    <property type="entry name" value="YbgI_SA1388"/>
    <property type="match status" value="1"/>
</dbReference>
<keyword evidence="2 3" id="KW-0479">Metal-binding</keyword>
<dbReference type="OrthoDB" id="9800881at2"/>
<feature type="binding site" evidence="3">
    <location>
        <position position="67"/>
    </location>
    <ligand>
        <name>a divalent metal cation</name>
        <dbReference type="ChEBI" id="CHEBI:60240"/>
        <label>1</label>
    </ligand>
</feature>
<dbReference type="GO" id="GO:0046872">
    <property type="term" value="F:metal ion binding"/>
    <property type="evidence" value="ECO:0007669"/>
    <property type="project" value="UniProtKB-KW"/>
</dbReference>
<reference evidence="4 5" key="1">
    <citation type="submission" date="2018-10" db="EMBL/GenBank/DDBJ databases">
        <title>Genomic Encyclopedia of Type Strains, Phase IV (KMG-IV): sequencing the most valuable type-strain genomes for metagenomic binning, comparative biology and taxonomic classification.</title>
        <authorList>
            <person name="Goeker M."/>
        </authorList>
    </citation>
    <scope>NUCLEOTIDE SEQUENCE [LARGE SCALE GENOMIC DNA]</scope>
    <source>
        <strain evidence="4 5">DSM 23229</strain>
    </source>
</reference>
<feature type="binding site" evidence="3">
    <location>
        <position position="227"/>
    </location>
    <ligand>
        <name>a divalent metal cation</name>
        <dbReference type="ChEBI" id="CHEBI:60240"/>
        <label>1</label>
    </ligand>
</feature>
<evidence type="ECO:0000256" key="2">
    <source>
        <dbReference type="ARBA" id="ARBA00022723"/>
    </source>
</evidence>
<evidence type="ECO:0000313" key="4">
    <source>
        <dbReference type="EMBL" id="RKR02515.1"/>
    </source>
</evidence>
<dbReference type="Pfam" id="PF01784">
    <property type="entry name" value="DUF34_NIF3"/>
    <property type="match status" value="1"/>
</dbReference>
<gene>
    <name evidence="4" type="ORF">C7446_2231</name>
</gene>
<dbReference type="Gene3D" id="3.40.1390.30">
    <property type="entry name" value="NIF3 (NGG1p interacting factor 3)-like"/>
    <property type="match status" value="2"/>
</dbReference>
<organism evidence="4 5">
    <name type="scientific">Kushneria sinocarnis</name>
    <dbReference type="NCBI Taxonomy" id="595502"/>
    <lineage>
        <taxon>Bacteria</taxon>
        <taxon>Pseudomonadati</taxon>
        <taxon>Pseudomonadota</taxon>
        <taxon>Gammaproteobacteria</taxon>
        <taxon>Oceanospirillales</taxon>
        <taxon>Halomonadaceae</taxon>
        <taxon>Kushneria</taxon>
    </lineage>
</organism>